<dbReference type="InterPro" id="IPR011972">
    <property type="entry name" value="CHP02285"/>
</dbReference>
<sequence>MGAWLAAGCLLCGAAAAQTQPGVTWLSSYFAPVNVPVEGKPGNGIADKVTAYIVANWPEARHQFVRANPDRIWQMIRQGKAMCSTAALRTPEREKQAYFRDVFYSPPPQLIIRPEALEQVRLNEQGQVDPAELMNNPDLRGVLVRQRAYGPAVDKVFRQVGNRLNVEQLAAPSNGSGMLKMVARGLADYMIEYDITLAYAMVQEPALAQLKVLPLKGAENFVVTGIACPRNAWGLATIRKIDAILSTPEAAAVIINAELGGLTPASVARYGTLIRDYVRRSASVDPQRYK</sequence>
<accession>A0ABW9VDK7</accession>
<dbReference type="RefSeq" id="WP_161037158.1">
    <property type="nucleotide sequence ID" value="NZ_WWCM01000001.1"/>
</dbReference>
<evidence type="ECO:0000313" key="3">
    <source>
        <dbReference type="Proteomes" id="UP000478090"/>
    </source>
</evidence>
<dbReference type="EMBL" id="WWCM01000001">
    <property type="protein sequence ID" value="MYM37716.1"/>
    <property type="molecule type" value="Genomic_DNA"/>
</dbReference>
<dbReference type="Proteomes" id="UP000478090">
    <property type="component" value="Unassembled WGS sequence"/>
</dbReference>
<keyword evidence="3" id="KW-1185">Reference proteome</keyword>
<dbReference type="Gene3D" id="3.40.190.10">
    <property type="entry name" value="Periplasmic binding protein-like II"/>
    <property type="match status" value="2"/>
</dbReference>
<dbReference type="SUPFAM" id="SSF53850">
    <property type="entry name" value="Periplasmic binding protein-like II"/>
    <property type="match status" value="1"/>
</dbReference>
<organism evidence="2 3">
    <name type="scientific">Duganella qianjiadongensis</name>
    <dbReference type="NCBI Taxonomy" id="2692176"/>
    <lineage>
        <taxon>Bacteria</taxon>
        <taxon>Pseudomonadati</taxon>
        <taxon>Pseudomonadota</taxon>
        <taxon>Betaproteobacteria</taxon>
        <taxon>Burkholderiales</taxon>
        <taxon>Oxalobacteraceae</taxon>
        <taxon>Telluria group</taxon>
        <taxon>Duganella</taxon>
    </lineage>
</organism>
<evidence type="ECO:0000313" key="2">
    <source>
        <dbReference type="EMBL" id="MYM37716.1"/>
    </source>
</evidence>
<feature type="signal peptide" evidence="1">
    <location>
        <begin position="1"/>
        <end position="17"/>
    </location>
</feature>
<proteinExistence type="predicted"/>
<reference evidence="2 3" key="1">
    <citation type="submission" date="2019-12" db="EMBL/GenBank/DDBJ databases">
        <title>Novel species isolated from a subtropical stream in China.</title>
        <authorList>
            <person name="Lu H."/>
        </authorList>
    </citation>
    <scope>NUCLEOTIDE SEQUENCE [LARGE SCALE GENOMIC DNA]</scope>
    <source>
        <strain evidence="2 3">CY13W</strain>
    </source>
</reference>
<dbReference type="NCBIfam" id="TIGR02285">
    <property type="entry name" value="TIGR02285 family protein"/>
    <property type="match status" value="1"/>
</dbReference>
<protein>
    <submittedName>
        <fullName evidence="2">TIGR02285 family protein</fullName>
    </submittedName>
</protein>
<keyword evidence="1" id="KW-0732">Signal</keyword>
<gene>
    <name evidence="2" type="ORF">GTP27_00030</name>
</gene>
<evidence type="ECO:0000256" key="1">
    <source>
        <dbReference type="SAM" id="SignalP"/>
    </source>
</evidence>
<feature type="chain" id="PRO_5045342049" evidence="1">
    <location>
        <begin position="18"/>
        <end position="290"/>
    </location>
</feature>
<comment type="caution">
    <text evidence="2">The sequence shown here is derived from an EMBL/GenBank/DDBJ whole genome shotgun (WGS) entry which is preliminary data.</text>
</comment>
<name>A0ABW9VDK7_9BURK</name>